<accession>F4NZN4</accession>
<reference evidence="2 3" key="1">
    <citation type="submission" date="2009-12" db="EMBL/GenBank/DDBJ databases">
        <title>The draft genome of Batrachochytrium dendrobatidis.</title>
        <authorList>
            <consortium name="US DOE Joint Genome Institute (JGI-PGF)"/>
            <person name="Kuo A."/>
            <person name="Salamov A."/>
            <person name="Schmutz J."/>
            <person name="Lucas S."/>
            <person name="Pitluck S."/>
            <person name="Rosenblum E."/>
            <person name="Stajich J."/>
            <person name="Eisen M."/>
            <person name="Grigoriev I.V."/>
        </authorList>
    </citation>
    <scope>NUCLEOTIDE SEQUENCE [LARGE SCALE GENOMIC DNA]</scope>
    <source>
        <strain evidence="3">JAM81 / FGSC 10211</strain>
    </source>
</reference>
<evidence type="ECO:0000313" key="2">
    <source>
        <dbReference type="EMBL" id="EGF81212.1"/>
    </source>
</evidence>
<dbReference type="RefSeq" id="XP_006678123.1">
    <property type="nucleotide sequence ID" value="XM_006678060.1"/>
</dbReference>
<sequence length="197" mass="21470">MGRAGARRSGIQQPLSSSSRPSSTQEATSNVGSSAGSNGLRSNLGSSTHHSAKSLTKKQGTSTRIQQQLLKTFTQRKVLQAADELKKSLKDTQQTVKSAVKEERPNTCFQADVEMDSDGKSNSLVEMLKDRPALIKAFHSFDLSAMLGPCVGLSRFERWSRAKNLGLNPDEQLGKLLATHIAQVDPILGECLWFDKL</sequence>
<dbReference type="PANTHER" id="PTHR14303:SF0">
    <property type="entry name" value="DNA POLYMERASE DELTA SUBUNIT 4"/>
    <property type="match status" value="1"/>
</dbReference>
<dbReference type="PANTHER" id="PTHR14303">
    <property type="entry name" value="DNA POLYMERASE DELTA SUBUNIT 4"/>
    <property type="match status" value="1"/>
</dbReference>
<evidence type="ECO:0000313" key="3">
    <source>
        <dbReference type="Proteomes" id="UP000007241"/>
    </source>
</evidence>
<dbReference type="GeneID" id="18242934"/>
<dbReference type="AlphaFoldDB" id="F4NZN4"/>
<dbReference type="GO" id="GO:0000731">
    <property type="term" value="P:DNA synthesis involved in DNA repair"/>
    <property type="evidence" value="ECO:0000318"/>
    <property type="project" value="GO_Central"/>
</dbReference>
<feature type="compositionally biased region" description="Low complexity" evidence="1">
    <location>
        <begin position="32"/>
        <end position="47"/>
    </location>
</feature>
<dbReference type="InterPro" id="IPR007218">
    <property type="entry name" value="DNA_pol_delta_4"/>
</dbReference>
<dbReference type="HOGENOM" id="CLU_1383913_0_0_1"/>
<evidence type="ECO:0008006" key="4">
    <source>
        <dbReference type="Google" id="ProtNLM"/>
    </source>
</evidence>
<dbReference type="OrthoDB" id="337486at2759"/>
<organism evidence="2 3">
    <name type="scientific">Batrachochytrium dendrobatidis (strain JAM81 / FGSC 10211)</name>
    <name type="common">Frog chytrid fungus</name>
    <dbReference type="NCBI Taxonomy" id="684364"/>
    <lineage>
        <taxon>Eukaryota</taxon>
        <taxon>Fungi</taxon>
        <taxon>Fungi incertae sedis</taxon>
        <taxon>Chytridiomycota</taxon>
        <taxon>Chytridiomycota incertae sedis</taxon>
        <taxon>Chytridiomycetes</taxon>
        <taxon>Rhizophydiales</taxon>
        <taxon>Rhizophydiales incertae sedis</taxon>
        <taxon>Batrachochytrium</taxon>
    </lineage>
</organism>
<feature type="region of interest" description="Disordered" evidence="1">
    <location>
        <begin position="1"/>
        <end position="63"/>
    </location>
</feature>
<dbReference type="STRING" id="684364.F4NZN4"/>
<keyword evidence="3" id="KW-1185">Reference proteome</keyword>
<dbReference type="InParanoid" id="F4NZN4"/>
<evidence type="ECO:0000256" key="1">
    <source>
        <dbReference type="SAM" id="MobiDB-lite"/>
    </source>
</evidence>
<dbReference type="Pfam" id="PF04081">
    <property type="entry name" value="DNA_pol_delta_4"/>
    <property type="match status" value="1"/>
</dbReference>
<dbReference type="EMBL" id="GL882882">
    <property type="protein sequence ID" value="EGF81212.1"/>
    <property type="molecule type" value="Genomic_DNA"/>
</dbReference>
<dbReference type="GO" id="GO:0043625">
    <property type="term" value="C:delta DNA polymerase complex"/>
    <property type="evidence" value="ECO:0000318"/>
    <property type="project" value="GO_Central"/>
</dbReference>
<gene>
    <name evidence="2" type="ORF">BATDEDRAFT_87849</name>
</gene>
<dbReference type="Proteomes" id="UP000007241">
    <property type="component" value="Unassembled WGS sequence"/>
</dbReference>
<dbReference type="OMA" id="AYWDATQ"/>
<proteinExistence type="predicted"/>
<dbReference type="FunCoup" id="F4NZN4">
    <property type="interactions" value="82"/>
</dbReference>
<protein>
    <recommendedName>
        <fullName evidence="4">DNA polymerase delta subunit 4</fullName>
    </recommendedName>
</protein>
<name>F4NZN4_BATDJ</name>
<dbReference type="GO" id="GO:0006261">
    <property type="term" value="P:DNA-templated DNA replication"/>
    <property type="evidence" value="ECO:0000318"/>
    <property type="project" value="GO_Central"/>
</dbReference>